<dbReference type="GO" id="GO:0006302">
    <property type="term" value="P:double-strand break repair"/>
    <property type="evidence" value="ECO:0007669"/>
    <property type="project" value="InterPro"/>
</dbReference>
<comment type="caution">
    <text evidence="3">The sequence shown here is derived from an EMBL/GenBank/DDBJ whole genome shotgun (WGS) entry which is preliminary data.</text>
</comment>
<dbReference type="Pfam" id="PF13304">
    <property type="entry name" value="AAA_21"/>
    <property type="match status" value="1"/>
</dbReference>
<dbReference type="Proteomes" id="UP000326912">
    <property type="component" value="Unassembled WGS sequence"/>
</dbReference>
<dbReference type="GO" id="GO:0016887">
    <property type="term" value="F:ATP hydrolysis activity"/>
    <property type="evidence" value="ECO:0007669"/>
    <property type="project" value="InterPro"/>
</dbReference>
<dbReference type="EMBL" id="BKZW01000001">
    <property type="protein sequence ID" value="GER88636.1"/>
    <property type="molecule type" value="Genomic_DNA"/>
</dbReference>
<dbReference type="InterPro" id="IPR003959">
    <property type="entry name" value="ATPase_AAA_core"/>
</dbReference>
<feature type="domain" description="Rad50/SbcC-type AAA" evidence="2">
    <location>
        <begin position="230"/>
        <end position="314"/>
    </location>
</feature>
<evidence type="ECO:0000313" key="4">
    <source>
        <dbReference type="Proteomes" id="UP000326912"/>
    </source>
</evidence>
<dbReference type="InterPro" id="IPR051396">
    <property type="entry name" value="Bact_Antivir_Def_Nuclease"/>
</dbReference>
<accession>A0A5J4KTV8</accession>
<dbReference type="InterPro" id="IPR038729">
    <property type="entry name" value="Rad50/SbcC_AAA"/>
</dbReference>
<dbReference type="Pfam" id="PF13476">
    <property type="entry name" value="AAA_23"/>
    <property type="match status" value="1"/>
</dbReference>
<dbReference type="GO" id="GO:0005524">
    <property type="term" value="F:ATP binding"/>
    <property type="evidence" value="ECO:0007669"/>
    <property type="project" value="InterPro"/>
</dbReference>
<proteinExistence type="predicted"/>
<dbReference type="Gene3D" id="3.40.50.300">
    <property type="entry name" value="P-loop containing nucleotide triphosphate hydrolases"/>
    <property type="match status" value="2"/>
</dbReference>
<organism evidence="3 4">
    <name type="scientific">Dictyobacter vulcani</name>
    <dbReference type="NCBI Taxonomy" id="2607529"/>
    <lineage>
        <taxon>Bacteria</taxon>
        <taxon>Bacillati</taxon>
        <taxon>Chloroflexota</taxon>
        <taxon>Ktedonobacteria</taxon>
        <taxon>Ktedonobacterales</taxon>
        <taxon>Dictyobacteraceae</taxon>
        <taxon>Dictyobacter</taxon>
    </lineage>
</organism>
<gene>
    <name evidence="3" type="ORF">KDW_27980</name>
</gene>
<feature type="domain" description="ATPase AAA-type core" evidence="1">
    <location>
        <begin position="487"/>
        <end position="536"/>
    </location>
</feature>
<evidence type="ECO:0008006" key="5">
    <source>
        <dbReference type="Google" id="ProtNLM"/>
    </source>
</evidence>
<dbReference type="PANTHER" id="PTHR43581:SF2">
    <property type="entry name" value="EXCINUCLEASE ATPASE SUBUNIT"/>
    <property type="match status" value="1"/>
</dbReference>
<evidence type="ECO:0000259" key="1">
    <source>
        <dbReference type="Pfam" id="PF13304"/>
    </source>
</evidence>
<sequence>MYFSTEQIEQSLQNLEELNPFFGTVFLALKEIKLPENATMAISFLPLLEAFLQKYYRPTPQYDGFYTPFKTSNKKKRWNTHQYANTLHRIAVDTFSDVILHPKGSREWGWRQGYVDIMIENHLDKPIPTFDLAVWLFRTRDWPANTSPIQVIQTFFTEFQIQSEEENLFGITAQIHAVRWTQAKSIDVDELLNMIGYPPNMRSKPKRTQSQPRLFSNSMLAEYGATLQNLRLSEIGPAKEFELDFAPRINIITGDNALGKTFLLECAWWALTNTWASRYPAYPNVEANDPTIAFKIGKEGQNGKIQVAHYDRKVHNWSTFRQRNSLSGLSIFSQADGSFAIWDPAKIDSFSSQGDDSEAFLYADRQAVWDGVTGNIENRNIVRCRGLIEDWRTWSSTEPEVLEVFREVLKHLSPHPKHSLKPGEFIRVPELGVTPVPTLEFSYGSVPVILCSAGIKRIVALAYMLVWAWYEHVEQSSLIGETPQRSIVLIIDEMEAHLHPFWQRAIVPAIIAVVKKLSPEASTQIIIATHSPLVLASMEPIFNEDTDKLFHLKMDDDDGSIELNEEPFVKQGRIDRWLTSDIFGLEQPRSREAETAIKDANTIQLEKKPDPKAIQEISDRLKKVLAQDDEFWPLWAYFAKESGVKL</sequence>
<dbReference type="RefSeq" id="WP_151756515.1">
    <property type="nucleotide sequence ID" value="NZ_BKZW01000001.1"/>
</dbReference>
<dbReference type="SUPFAM" id="SSF52540">
    <property type="entry name" value="P-loop containing nucleoside triphosphate hydrolases"/>
    <property type="match status" value="1"/>
</dbReference>
<reference evidence="3 4" key="1">
    <citation type="submission" date="2019-10" db="EMBL/GenBank/DDBJ databases">
        <title>Dictyobacter vulcani sp. nov., within the class Ktedonobacteria, isolated from soil of volcanic Mt. Zao.</title>
        <authorList>
            <person name="Zheng Y."/>
            <person name="Wang C.M."/>
            <person name="Sakai Y."/>
            <person name="Abe K."/>
            <person name="Yokota A."/>
            <person name="Yabe S."/>
        </authorList>
    </citation>
    <scope>NUCLEOTIDE SEQUENCE [LARGE SCALE GENOMIC DNA]</scope>
    <source>
        <strain evidence="3 4">W12</strain>
    </source>
</reference>
<keyword evidence="4" id="KW-1185">Reference proteome</keyword>
<dbReference type="InterPro" id="IPR027417">
    <property type="entry name" value="P-loop_NTPase"/>
</dbReference>
<name>A0A5J4KTV8_9CHLR</name>
<dbReference type="AlphaFoldDB" id="A0A5J4KTV8"/>
<evidence type="ECO:0000259" key="2">
    <source>
        <dbReference type="Pfam" id="PF13476"/>
    </source>
</evidence>
<dbReference type="PANTHER" id="PTHR43581">
    <property type="entry name" value="ATP/GTP PHOSPHATASE"/>
    <property type="match status" value="1"/>
</dbReference>
<evidence type="ECO:0000313" key="3">
    <source>
        <dbReference type="EMBL" id="GER88636.1"/>
    </source>
</evidence>
<protein>
    <recommendedName>
        <fullName evidence="5">ATPase AAA-type core domain-containing protein</fullName>
    </recommendedName>
</protein>